<dbReference type="InterPro" id="IPR017438">
    <property type="entry name" value="ATP-NAD_kinase_N"/>
</dbReference>
<feature type="region of interest" description="Disordered" evidence="1">
    <location>
        <begin position="323"/>
        <end position="348"/>
    </location>
</feature>
<gene>
    <name evidence="2" type="ORF">ENU96_09290</name>
</gene>
<evidence type="ECO:0008006" key="3">
    <source>
        <dbReference type="Google" id="ProtNLM"/>
    </source>
</evidence>
<name>A0A7V3YNA4_9BACT</name>
<evidence type="ECO:0000256" key="1">
    <source>
        <dbReference type="SAM" id="MobiDB-lite"/>
    </source>
</evidence>
<evidence type="ECO:0000313" key="2">
    <source>
        <dbReference type="EMBL" id="HGI75851.1"/>
    </source>
</evidence>
<dbReference type="EMBL" id="DTEN01000374">
    <property type="protein sequence ID" value="HGI75851.1"/>
    <property type="molecule type" value="Genomic_DNA"/>
</dbReference>
<proteinExistence type="predicted"/>
<protein>
    <recommendedName>
        <fullName evidence="3">ATP-NAD kinase</fullName>
    </recommendedName>
</protein>
<dbReference type="SUPFAM" id="SSF111331">
    <property type="entry name" value="NAD kinase/diacylglycerol kinase-like"/>
    <property type="match status" value="1"/>
</dbReference>
<sequence>MRRVGLVVNPVAGKDIRRLVAWGSVFGNREKVNTLIRFFQGFVGVTRGAFCFVYMPDPYELVEVARKEATFPPRICFEKAPTPAFGDATDTLLFTEWAVQEGKVEALVVFGGDGTNRVVAKKSGSTPLFSLSCGTNNVFADTLEPTLGGMALGFFLEGGVPEAEVLSRSKVLRCFSGTREDIALVDVVFVEKDVLGTRAVWEPETVRFVAVTQSSPANIGLSAVIGRMVSISPKERRGAFARIGQSGQRVPVPLAPGLVREMGVEELGFLLPGEPLRLPQGKGALALDGEREILVHPHEEWWICLEDQGPVKADLRRILELTQGRSGEHGQRGHHAQTRPYDGRRGHQ</sequence>
<dbReference type="InterPro" id="IPR039065">
    <property type="entry name" value="AcoX-like"/>
</dbReference>
<dbReference type="Gene3D" id="3.40.50.10330">
    <property type="entry name" value="Probable inorganic polyphosphate/atp-NAD kinase, domain 1"/>
    <property type="match status" value="1"/>
</dbReference>
<reference evidence="2" key="1">
    <citation type="journal article" date="2020" name="mSystems">
        <title>Genome- and Community-Level Interaction Insights into Carbon Utilization and Element Cycling Functions of Hydrothermarchaeota in Hydrothermal Sediment.</title>
        <authorList>
            <person name="Zhou Z."/>
            <person name="Liu Y."/>
            <person name="Xu W."/>
            <person name="Pan J."/>
            <person name="Luo Z.H."/>
            <person name="Li M."/>
        </authorList>
    </citation>
    <scope>NUCLEOTIDE SEQUENCE [LARGE SCALE GENOMIC DNA]</scope>
    <source>
        <strain evidence="2">SpSt-716</strain>
    </source>
</reference>
<dbReference type="PANTHER" id="PTHR40697">
    <property type="entry name" value="ACETOIN CATABOLISM PROTEIN X"/>
    <property type="match status" value="1"/>
</dbReference>
<dbReference type="PANTHER" id="PTHR40697:SF3">
    <property type="entry name" value="ACETOIN CATABOLISM PROTEIN X"/>
    <property type="match status" value="1"/>
</dbReference>
<accession>A0A7V3YNA4</accession>
<dbReference type="InterPro" id="IPR016064">
    <property type="entry name" value="NAD/diacylglycerol_kinase_sf"/>
</dbReference>
<dbReference type="AlphaFoldDB" id="A0A7V3YNA4"/>
<organism evidence="2">
    <name type="scientific">Candidatus Caldatribacterium californiense</name>
    <dbReference type="NCBI Taxonomy" id="1454726"/>
    <lineage>
        <taxon>Bacteria</taxon>
        <taxon>Pseudomonadati</taxon>
        <taxon>Atribacterota</taxon>
        <taxon>Atribacteria</taxon>
        <taxon>Atribacterales</taxon>
        <taxon>Candidatus Caldatribacteriaceae</taxon>
        <taxon>Candidatus Caldatribacterium</taxon>
    </lineage>
</organism>
<comment type="caution">
    <text evidence="2">The sequence shown here is derived from an EMBL/GenBank/DDBJ whole genome shotgun (WGS) entry which is preliminary data.</text>
</comment>